<dbReference type="InterPro" id="IPR052744">
    <property type="entry name" value="GPAT/DAPAT"/>
</dbReference>
<proteinExistence type="predicted"/>
<dbReference type="GO" id="GO:0004366">
    <property type="term" value="F:glycerol-3-phosphate O-acyltransferase activity"/>
    <property type="evidence" value="ECO:0007669"/>
    <property type="project" value="TreeGrafter"/>
</dbReference>
<dbReference type="Pfam" id="PF01553">
    <property type="entry name" value="Acyltransferase"/>
    <property type="match status" value="1"/>
</dbReference>
<feature type="transmembrane region" description="Helical" evidence="1">
    <location>
        <begin position="383"/>
        <end position="400"/>
    </location>
</feature>
<dbReference type="GO" id="GO:0008654">
    <property type="term" value="P:phospholipid biosynthetic process"/>
    <property type="evidence" value="ECO:0007669"/>
    <property type="project" value="TreeGrafter"/>
</dbReference>
<dbReference type="InterPro" id="IPR002123">
    <property type="entry name" value="Plipid/glycerol_acylTrfase"/>
</dbReference>
<feature type="transmembrane region" description="Helical" evidence="1">
    <location>
        <begin position="344"/>
        <end position="362"/>
    </location>
</feature>
<dbReference type="Proteomes" id="UP000559256">
    <property type="component" value="Unassembled WGS sequence"/>
</dbReference>
<name>A0A8H5C9K8_9AGAR</name>
<dbReference type="SMART" id="SM00563">
    <property type="entry name" value="PlsC"/>
    <property type="match status" value="1"/>
</dbReference>
<dbReference type="SUPFAM" id="SSF69593">
    <property type="entry name" value="Glycerol-3-phosphate (1)-acyltransferase"/>
    <property type="match status" value="1"/>
</dbReference>
<dbReference type="EMBL" id="JAACJM010000212">
    <property type="protein sequence ID" value="KAF5337640.1"/>
    <property type="molecule type" value="Genomic_DNA"/>
</dbReference>
<dbReference type="OrthoDB" id="1044435at2759"/>
<feature type="domain" description="Phospholipid/glycerol acyltransferase" evidence="2">
    <location>
        <begin position="47"/>
        <end position="181"/>
    </location>
</feature>
<keyword evidence="4" id="KW-1185">Reference proteome</keyword>
<reference evidence="3 4" key="1">
    <citation type="journal article" date="2020" name="ISME J.">
        <title>Uncovering the hidden diversity of litter-decomposition mechanisms in mushroom-forming fungi.</title>
        <authorList>
            <person name="Floudas D."/>
            <person name="Bentzer J."/>
            <person name="Ahren D."/>
            <person name="Johansson T."/>
            <person name="Persson P."/>
            <person name="Tunlid A."/>
        </authorList>
    </citation>
    <scope>NUCLEOTIDE SEQUENCE [LARGE SCALE GENOMIC DNA]</scope>
    <source>
        <strain evidence="3 4">CBS 291.85</strain>
    </source>
</reference>
<keyword evidence="1" id="KW-1133">Transmembrane helix</keyword>
<sequence>MASKTSDSHDIFVLHRVIRFLSGLASSTFFTDVRVVGGQDIPNTGPMIVAATHHNMMLDPVILSSQFPNQRILHYWSKATLFANPIMKYILLSSGNIPVDRKSKDRQKLFKGTFEALSQGCGVALFPEGTSYTEPRIMQVKDGAAWAALEYTKWAQENPDKVSPRAKGKGVVIVPAAIVYTNKSKYRSRVVIEFGKPITMDAYREQFFSDVEGAPRAAVKRLTHEIEKSLVQATVNAPDWDTLYTARMARDILWEKEESIDLNEYVVVLQTLVDLFSTTDVTPNFTSVRRALLEYYSLLQSTSLTNSVLHALPLPRDLDPKNPTPLPSRLLTLLIFIRDSVSTLARLPFFFLPLIIHLPVYVMGRIGARMVEDEEETQATNKVAFGLLSMFLIYPASFFFLWALLWYSTTGALVAAGTVYLFAVYHNRIINGGSLLFCGVGLDALVSLDLIVVFLRSVPLSMSLTNDRVLSFCLYRDPIASTVLSPRALYAYR</sequence>
<dbReference type="CDD" id="cd07992">
    <property type="entry name" value="LPLAT_AAK14816-like"/>
    <property type="match status" value="1"/>
</dbReference>
<gene>
    <name evidence="3" type="ORF">D9758_013034</name>
</gene>
<protein>
    <recommendedName>
        <fullName evidence="2">Phospholipid/glycerol acyltransferase domain-containing protein</fullName>
    </recommendedName>
</protein>
<dbReference type="PANTHER" id="PTHR31605">
    <property type="entry name" value="GLYCEROL-3-PHOSPHATE O-ACYLTRANSFERASE 1"/>
    <property type="match status" value="1"/>
</dbReference>
<evidence type="ECO:0000313" key="3">
    <source>
        <dbReference type="EMBL" id="KAF5337640.1"/>
    </source>
</evidence>
<evidence type="ECO:0000313" key="4">
    <source>
        <dbReference type="Proteomes" id="UP000559256"/>
    </source>
</evidence>
<keyword evidence="1" id="KW-0812">Transmembrane</keyword>
<evidence type="ECO:0000256" key="1">
    <source>
        <dbReference type="SAM" id="Phobius"/>
    </source>
</evidence>
<feature type="transmembrane region" description="Helical" evidence="1">
    <location>
        <begin position="406"/>
        <end position="423"/>
    </location>
</feature>
<keyword evidence="1" id="KW-0472">Membrane</keyword>
<organism evidence="3 4">
    <name type="scientific">Tetrapyrgos nigripes</name>
    <dbReference type="NCBI Taxonomy" id="182062"/>
    <lineage>
        <taxon>Eukaryota</taxon>
        <taxon>Fungi</taxon>
        <taxon>Dikarya</taxon>
        <taxon>Basidiomycota</taxon>
        <taxon>Agaricomycotina</taxon>
        <taxon>Agaricomycetes</taxon>
        <taxon>Agaricomycetidae</taxon>
        <taxon>Agaricales</taxon>
        <taxon>Marasmiineae</taxon>
        <taxon>Marasmiaceae</taxon>
        <taxon>Tetrapyrgos</taxon>
    </lineage>
</organism>
<feature type="transmembrane region" description="Helical" evidence="1">
    <location>
        <begin position="435"/>
        <end position="455"/>
    </location>
</feature>
<evidence type="ECO:0000259" key="2">
    <source>
        <dbReference type="SMART" id="SM00563"/>
    </source>
</evidence>
<comment type="caution">
    <text evidence="3">The sequence shown here is derived from an EMBL/GenBank/DDBJ whole genome shotgun (WGS) entry which is preliminary data.</text>
</comment>
<dbReference type="GO" id="GO:0016287">
    <property type="term" value="F:glycerone-phosphate O-acyltransferase activity"/>
    <property type="evidence" value="ECO:0007669"/>
    <property type="project" value="TreeGrafter"/>
</dbReference>
<dbReference type="AlphaFoldDB" id="A0A8H5C9K8"/>
<dbReference type="PANTHER" id="PTHR31605:SF0">
    <property type="entry name" value="GLYCEROL-3-PHOSPHATE O-ACYLTRANSFERASE 1"/>
    <property type="match status" value="1"/>
</dbReference>
<accession>A0A8H5C9K8</accession>